<reference evidence="3 4" key="1">
    <citation type="submission" date="2020-08" db="EMBL/GenBank/DDBJ databases">
        <title>Sequencing the genomes of 1000 actinobacteria strains.</title>
        <authorList>
            <person name="Klenk H.-P."/>
        </authorList>
    </citation>
    <scope>NUCLEOTIDE SEQUENCE [LARGE SCALE GENOMIC DNA]</scope>
    <source>
        <strain evidence="3 4">DSM 105784</strain>
    </source>
</reference>
<name>A0A841AG39_9MICO</name>
<dbReference type="AlphaFoldDB" id="A0A841AG39"/>
<comment type="caution">
    <text evidence="3">The sequence shown here is derived from an EMBL/GenBank/DDBJ whole genome shotgun (WGS) entry which is preliminary data.</text>
</comment>
<keyword evidence="2" id="KW-1133">Transmembrane helix</keyword>
<accession>A0A841AG39</accession>
<feature type="transmembrane region" description="Helical" evidence="2">
    <location>
        <begin position="403"/>
        <end position="426"/>
    </location>
</feature>
<evidence type="ECO:0000256" key="2">
    <source>
        <dbReference type="SAM" id="Phobius"/>
    </source>
</evidence>
<dbReference type="EMBL" id="JACHMJ010000001">
    <property type="protein sequence ID" value="MBB5842770.1"/>
    <property type="molecule type" value="Genomic_DNA"/>
</dbReference>
<evidence type="ECO:0000313" key="4">
    <source>
        <dbReference type="Proteomes" id="UP000536685"/>
    </source>
</evidence>
<proteinExistence type="predicted"/>
<dbReference type="PANTHER" id="PTHR10068">
    <property type="entry name" value="BONE MARROW PROTEOGLYCAN"/>
    <property type="match status" value="1"/>
</dbReference>
<evidence type="ECO:0000256" key="1">
    <source>
        <dbReference type="SAM" id="MobiDB-lite"/>
    </source>
</evidence>
<dbReference type="RefSeq" id="WP_221420445.1">
    <property type="nucleotide sequence ID" value="NZ_JACHMJ010000001.1"/>
</dbReference>
<keyword evidence="2" id="KW-0812">Transmembrane</keyword>
<organism evidence="3 4">
    <name type="scientific">Conyzicola lurida</name>
    <dbReference type="NCBI Taxonomy" id="1172621"/>
    <lineage>
        <taxon>Bacteria</taxon>
        <taxon>Bacillati</taxon>
        <taxon>Actinomycetota</taxon>
        <taxon>Actinomycetes</taxon>
        <taxon>Micrococcales</taxon>
        <taxon>Microbacteriaceae</taxon>
        <taxon>Conyzicola</taxon>
    </lineage>
</organism>
<feature type="compositionally biased region" description="Low complexity" evidence="1">
    <location>
        <begin position="290"/>
        <end position="364"/>
    </location>
</feature>
<evidence type="ECO:0000313" key="3">
    <source>
        <dbReference type="EMBL" id="MBB5842770.1"/>
    </source>
</evidence>
<protein>
    <submittedName>
        <fullName evidence="3">Uncharacterized protein</fullName>
    </submittedName>
</protein>
<feature type="compositionally biased region" description="Pro residues" evidence="1">
    <location>
        <begin position="263"/>
        <end position="289"/>
    </location>
</feature>
<keyword evidence="2" id="KW-0472">Membrane</keyword>
<sequence>MTITTTGQPGRGIRSRMHLPTTTRARTALMLLGAAVFASALALSPLATATPAYAAAPISQCNANDPVYSNNASATEIECRVSIVNTLNLDSDTELSVVTVSRCIGAPAATLCSPPVTTTSNTLTTSVTQCNGNAIAGGSTIRCNVNIQNTVVGATSSAAPATVNQCVGSGTGGGIGVGGVAPALNCDLYQSATNATITQCNGSGNGGGGDYRVTCRVGSSTQTSVIPILVNQCNGSAYGGGDTVTCSTNLTNRLLPSQIVTPTPTPTPTVPAPTPTPTTPPVVTPPTTPGTPGTPTTPVTPGTPTTPVTPGTPGTPVTPVTPGTPGTPVVPGTPTAPVTPVTPGTPTTPVTPGTPTTPATPTTPVVTPGTPVQVAPNVVTPVTPVTPAVEAERDTLASTGIDVVFPTVIGLLTIAIGGAMALVALLRRGVYGRRN</sequence>
<dbReference type="Proteomes" id="UP000536685">
    <property type="component" value="Unassembled WGS sequence"/>
</dbReference>
<gene>
    <name evidence="3" type="ORF">HD599_001093</name>
</gene>
<dbReference type="PANTHER" id="PTHR10068:SF14">
    <property type="entry name" value="CELL WALL ADHESIN EAP1"/>
    <property type="match status" value="1"/>
</dbReference>
<keyword evidence="4" id="KW-1185">Reference proteome</keyword>
<feature type="region of interest" description="Disordered" evidence="1">
    <location>
        <begin position="257"/>
        <end position="364"/>
    </location>
</feature>